<dbReference type="InterPro" id="IPR012334">
    <property type="entry name" value="Pectin_lyas_fold"/>
</dbReference>
<dbReference type="PaxDb" id="273116-14324363"/>
<dbReference type="Pfam" id="PF09286">
    <property type="entry name" value="Pro-kuma_activ"/>
    <property type="match status" value="1"/>
</dbReference>
<keyword evidence="11" id="KW-1185">Reference proteome</keyword>
<organism evidence="10 11">
    <name type="scientific">Thermoplasma volcanium (strain ATCC 51530 / DSM 4299 / JCM 9571 / NBRC 15438 / GSS1)</name>
    <dbReference type="NCBI Taxonomy" id="273116"/>
    <lineage>
        <taxon>Archaea</taxon>
        <taxon>Methanobacteriati</taxon>
        <taxon>Thermoplasmatota</taxon>
        <taxon>Thermoplasmata</taxon>
        <taxon>Thermoplasmatales</taxon>
        <taxon>Thermoplasmataceae</taxon>
        <taxon>Thermoplasma</taxon>
    </lineage>
</organism>
<dbReference type="GeneID" id="1441634"/>
<dbReference type="Pfam" id="PF05317">
    <property type="entry name" value="Thermopsin"/>
    <property type="match status" value="1"/>
</dbReference>
<keyword evidence="4" id="KW-0378">Hydrolase</keyword>
<dbReference type="InterPro" id="IPR011050">
    <property type="entry name" value="Pectin_lyase_fold/virulence"/>
</dbReference>
<dbReference type="OrthoDB" id="36243at2157"/>
<dbReference type="STRING" id="273116.gene:9380919"/>
<keyword evidence="5" id="KW-0720">Serine protease</keyword>
<dbReference type="RefSeq" id="WP_010916404.1">
    <property type="nucleotide sequence ID" value="NC_002689.2"/>
</dbReference>
<evidence type="ECO:0000256" key="6">
    <source>
        <dbReference type="ARBA" id="ARBA00022837"/>
    </source>
</evidence>
<evidence type="ECO:0000313" key="11">
    <source>
        <dbReference type="Proteomes" id="UP000001017"/>
    </source>
</evidence>
<feature type="region of interest" description="Disordered" evidence="8">
    <location>
        <begin position="329"/>
        <end position="350"/>
    </location>
</feature>
<dbReference type="GO" id="GO:0008240">
    <property type="term" value="F:tripeptidyl-peptidase activity"/>
    <property type="evidence" value="ECO:0007669"/>
    <property type="project" value="TreeGrafter"/>
</dbReference>
<proteinExistence type="predicted"/>
<keyword evidence="7" id="KW-0865">Zymogen</keyword>
<dbReference type="KEGG" id="tvo:TVG0154235"/>
<evidence type="ECO:0000259" key="9">
    <source>
        <dbReference type="PROSITE" id="PS51695"/>
    </source>
</evidence>
<dbReference type="PANTHER" id="PTHR14218:SF15">
    <property type="entry name" value="TRIPEPTIDYL-PEPTIDASE 1"/>
    <property type="match status" value="1"/>
</dbReference>
<dbReference type="SUPFAM" id="SSF54897">
    <property type="entry name" value="Protease propeptides/inhibitors"/>
    <property type="match status" value="1"/>
</dbReference>
<dbReference type="InterPro" id="IPR036852">
    <property type="entry name" value="Peptidase_S8/S53_dom_sf"/>
</dbReference>
<dbReference type="EMBL" id="BA000011">
    <property type="protein sequence ID" value="BAB59291.1"/>
    <property type="molecule type" value="Genomic_DNA"/>
</dbReference>
<comment type="cofactor">
    <cofactor evidence="1">
        <name>Ca(2+)</name>
        <dbReference type="ChEBI" id="CHEBI:29108"/>
    </cofactor>
</comment>
<evidence type="ECO:0000256" key="8">
    <source>
        <dbReference type="SAM" id="MobiDB-lite"/>
    </source>
</evidence>
<dbReference type="InterPro" id="IPR023828">
    <property type="entry name" value="Peptidase_S8_Ser-AS"/>
</dbReference>
<reference evidence="10 11" key="2">
    <citation type="journal article" date="2000" name="Proc. Natl. Acad. Sci. U.S.A.">
        <title>Archaeal adaptation to higher temperatures revealed by genomic sequence of Thermoplasma volcanium.</title>
        <authorList>
            <person name="Kawashima T."/>
            <person name="Amano N."/>
            <person name="Koike H."/>
            <person name="Makino S."/>
            <person name="Higuchi S."/>
            <person name="Kawashima-Ohya Y."/>
            <person name="Watanabe K."/>
            <person name="Yamazaki M."/>
            <person name="Kanehori K."/>
            <person name="Kawamoto T."/>
            <person name="Nunoshiba T."/>
            <person name="Yamamoto Y."/>
            <person name="Aramaki H."/>
            <person name="Makino K."/>
            <person name="Suzuki M."/>
        </authorList>
    </citation>
    <scope>NUCLEOTIDE SEQUENCE [LARGE SCALE GENOMIC DNA]</scope>
    <source>
        <strain evidence="11">ATCC 51530 / DSM 4299 / JCM 9571 / NBRC 15438 / GSS1</strain>
    </source>
</reference>
<feature type="compositionally biased region" description="Pro residues" evidence="8">
    <location>
        <begin position="335"/>
        <end position="346"/>
    </location>
</feature>
<dbReference type="InterPro" id="IPR030400">
    <property type="entry name" value="Sedolisin_dom"/>
</dbReference>
<keyword evidence="6" id="KW-0106">Calcium</keyword>
<dbReference type="GO" id="GO:0004252">
    <property type="term" value="F:serine-type endopeptidase activity"/>
    <property type="evidence" value="ECO:0007669"/>
    <property type="project" value="InterPro"/>
</dbReference>
<evidence type="ECO:0000256" key="5">
    <source>
        <dbReference type="ARBA" id="ARBA00022825"/>
    </source>
</evidence>
<reference evidence="10 11" key="1">
    <citation type="journal article" date="1999" name="Proc. Jpn. Acad.">
        <title>Determination of the complete genomic DNA sequence of Thermoplasma volvanium GSS1.</title>
        <authorList>
            <person name="Kawashima T."/>
            <person name="Yamamoto Y."/>
            <person name="Aramaki H."/>
            <person name="Nunoshiba T."/>
            <person name="Kawamoto T."/>
            <person name="Watanabe K."/>
            <person name="Yamazaki M."/>
            <person name="Kanehori K."/>
            <person name="Amano N."/>
            <person name="Ohya Y."/>
            <person name="Makino K."/>
            <person name="Suzuki M."/>
        </authorList>
    </citation>
    <scope>NUCLEOTIDE SEQUENCE [LARGE SCALE GENOMIC DNA]</scope>
    <source>
        <strain evidence="11">ATCC 51530 / DSM 4299 / JCM 9571 / NBRC 15438 / GSS1</strain>
    </source>
</reference>
<sequence>MLSKRIMIITILVVIVSVVGFMGINFAHTPVNTAIVPKTSSVKSTSPVNQAPATTSSIKVTPQPMKKQINNYLYLPAKVHRFVMDNGVVELLYTQSPAPMGIGFFGLENKNGQLMGSNYYAYSFSATVNLTNLSVFNLANDGPNSISIQLNTVLDNTTILGTSNYTYWTQNVAFYSVRTHELEFIDNIWNFSSPTAVMTPNTILNSTGQVLPYPGVHIAIGPTYYLPTPFTLTLYLNTSEINGNNVVYFNYSIPQIGAEGTYDRVTFNSTYGMPPAYKAPYSYFRVSGTQLTPLGLLYDAEIMIGGPGGGSTTTIMGINGTMSLKYIPAGQSRVTPPPPPPPPNGPASPQMDYVNVPSAFDFGTDTGETSIGVAVAWNSNDQAILTPGPSLLYGMWNVSATTEMEQFQGSVSPSNAFLFVSPGNVINYSQNGYVPLTQSGTYNFWLPEGQYAALALLSDHSPQAQILNGMNSFVLPVDMSAGVYTPLFAMNNAQLANISMSGAGTAKDPYVLYNNEYGYISPLFGQINDYSFPQFAGVMLLGTSSYVVGSDMPMFQIIYQGSDLAYAEFEGILPYNYLGYWIYNSSHVVVRQSEITGWFFTDDSGFPLANIILWNTSDSLIASNYFLSMDSSLLIFGGSNNTVWGNYFFNSPLIANPSLYAAWNLWGEALGLAVYSSNNTIYNNFFATQLTAISPSTSIYTGNPAVYTNIWNISKEPVNYVRIVDGFKLSGSIIGGKYQGGNYWYNFNGTIPYNNNGMIEYGGDYEPLNVLDLAPPKSVLLNGNTPYLMTSPYFSPYLLNLGPANQSTVINVTLYLNFTHIQALEQFVSQVNSPNSPEFRHYLSPSQFESMYYPSSSVINSIENYYEKLGFKVWSYWYAPLVIVLQGNVSMFEHAFGTMLFEYMFTYPGGDGAVFMTNTANPYIPIEFKGVIMHVYGLSYSSDALLSTVNKHELKTEVSTVKLSGLNLNGSKDLLTPINLANFYGVSALEESGLTGAGIKIGILGVGESANISAIDNFWNQYGIHHPTVKFVNLTPNGLNPYPEGVEADLDVEWSGAMAPNSTIYDVMQPFNLTGIGDNAVNIELYYMLNVVHPQVISGSWAELQFHHDSGFAKIYDLIGLQAAAEGTTIFLGSADSHSIFYLTVMASQYIVSVGGVYPILNSKGAIIGQYGWYQPEYSWYGGPVGSGGGNSFFFARPVYQSAEMIVVPSTFTNRGQPDIAMPAAKMVFAYKNFFGVAGGTSFATPISAGIFADIEQGYMNNFGTFGYLGWVQPALYELGYSNLFGAQAYYQINYVQPYPGMVGNGYLGQGWNDFVGIGSINAYNLSIDLSNYYSATYLIGQGL</sequence>
<evidence type="ECO:0000313" key="10">
    <source>
        <dbReference type="EMBL" id="BAB59291.1"/>
    </source>
</evidence>
<evidence type="ECO:0000256" key="7">
    <source>
        <dbReference type="ARBA" id="ARBA00023145"/>
    </source>
</evidence>
<accession>Q97CF2</accession>
<evidence type="ECO:0000256" key="3">
    <source>
        <dbReference type="ARBA" id="ARBA00022723"/>
    </source>
</evidence>
<dbReference type="InterPro" id="IPR050819">
    <property type="entry name" value="Tripeptidyl-peptidase_I"/>
</dbReference>
<dbReference type="Gene3D" id="2.160.20.10">
    <property type="entry name" value="Single-stranded right-handed beta-helix, Pectin lyase-like"/>
    <property type="match status" value="1"/>
</dbReference>
<keyword evidence="3" id="KW-0479">Metal-binding</keyword>
<evidence type="ECO:0000256" key="2">
    <source>
        <dbReference type="ARBA" id="ARBA00022670"/>
    </source>
</evidence>
<feature type="domain" description="Peptidase S53" evidence="9">
    <location>
        <begin position="974"/>
        <end position="1333"/>
    </location>
</feature>
<dbReference type="SUPFAM" id="SSF51126">
    <property type="entry name" value="Pectin lyase-like"/>
    <property type="match status" value="1"/>
</dbReference>
<gene>
    <name evidence="10" type="ORF">TVG0154235</name>
</gene>
<dbReference type="GO" id="GO:0046872">
    <property type="term" value="F:metal ion binding"/>
    <property type="evidence" value="ECO:0007669"/>
    <property type="project" value="UniProtKB-KW"/>
</dbReference>
<keyword evidence="2" id="KW-0645">Protease</keyword>
<dbReference type="Gene3D" id="3.40.50.200">
    <property type="entry name" value="Peptidase S8/S53 domain"/>
    <property type="match status" value="1"/>
</dbReference>
<dbReference type="InterPro" id="IPR007981">
    <property type="entry name" value="Peptidase_A5"/>
</dbReference>
<dbReference type="CDD" id="cd04056">
    <property type="entry name" value="Peptidases_S53"/>
    <property type="match status" value="1"/>
</dbReference>
<evidence type="ECO:0000256" key="4">
    <source>
        <dbReference type="ARBA" id="ARBA00022801"/>
    </source>
</evidence>
<dbReference type="SUPFAM" id="SSF52743">
    <property type="entry name" value="Subtilisin-like"/>
    <property type="match status" value="1"/>
</dbReference>
<dbReference type="SMART" id="SM00944">
    <property type="entry name" value="Pro-kuma_activ"/>
    <property type="match status" value="1"/>
</dbReference>
<dbReference type="PANTHER" id="PTHR14218">
    <property type="entry name" value="PROTEASE S8 TRIPEPTIDYL PEPTIDASE I CLN2"/>
    <property type="match status" value="1"/>
</dbReference>
<dbReference type="GO" id="GO:0006508">
    <property type="term" value="P:proteolysis"/>
    <property type="evidence" value="ECO:0007669"/>
    <property type="project" value="UniProtKB-KW"/>
</dbReference>
<evidence type="ECO:0000256" key="1">
    <source>
        <dbReference type="ARBA" id="ARBA00001913"/>
    </source>
</evidence>
<name>Q97CF2_THEVO</name>
<dbReference type="InterPro" id="IPR015366">
    <property type="entry name" value="S53_propep"/>
</dbReference>
<dbReference type="Proteomes" id="UP000001017">
    <property type="component" value="Chromosome"/>
</dbReference>
<dbReference type="PROSITE" id="PS51695">
    <property type="entry name" value="SEDOLISIN"/>
    <property type="match status" value="1"/>
</dbReference>
<dbReference type="PROSITE" id="PS00138">
    <property type="entry name" value="SUBTILASE_SER"/>
    <property type="match status" value="1"/>
</dbReference>
<dbReference type="CDD" id="cd11377">
    <property type="entry name" value="Pro-peptidase_S53"/>
    <property type="match status" value="1"/>
</dbReference>
<dbReference type="HOGENOM" id="CLU_258125_0_0_2"/>
<dbReference type="eggNOG" id="arCOG03669">
    <property type="taxonomic scope" value="Archaea"/>
</dbReference>
<protein>
    <recommendedName>
        <fullName evidence="9">Peptidase S53 domain-containing protein</fullName>
    </recommendedName>
</protein>